<keyword evidence="1" id="KW-0472">Membrane</keyword>
<keyword evidence="1" id="KW-0812">Transmembrane</keyword>
<feature type="transmembrane region" description="Helical" evidence="1">
    <location>
        <begin position="54"/>
        <end position="75"/>
    </location>
</feature>
<dbReference type="RefSeq" id="WP_301678345.1">
    <property type="nucleotide sequence ID" value="NZ_VCYI01000019.1"/>
</dbReference>
<keyword evidence="1" id="KW-1133">Transmembrane helix</keyword>
<comment type="caution">
    <text evidence="2">The sequence shown here is derived from an EMBL/GenBank/DDBJ whole genome shotgun (WGS) entry which is preliminary data.</text>
</comment>
<feature type="transmembrane region" description="Helical" evidence="1">
    <location>
        <begin position="127"/>
        <end position="149"/>
    </location>
</feature>
<protein>
    <submittedName>
        <fullName evidence="2">Uncharacterized protein</fullName>
    </submittedName>
</protein>
<gene>
    <name evidence="2" type="ORF">FGW20_12040</name>
</gene>
<organism evidence="2 3">
    <name type="scientific">Methanoculleus methanifontis</name>
    <dbReference type="NCBI Taxonomy" id="2584086"/>
    <lineage>
        <taxon>Archaea</taxon>
        <taxon>Methanobacteriati</taxon>
        <taxon>Methanobacteriota</taxon>
        <taxon>Stenosarchaea group</taxon>
        <taxon>Methanomicrobia</taxon>
        <taxon>Methanomicrobiales</taxon>
        <taxon>Methanomicrobiaceae</taxon>
        <taxon>Methanoculleus</taxon>
    </lineage>
</organism>
<dbReference type="Proteomes" id="UP001168423">
    <property type="component" value="Unassembled WGS sequence"/>
</dbReference>
<reference evidence="2" key="1">
    <citation type="submission" date="2019-05" db="EMBL/GenBank/DDBJ databases">
        <title>Isolation and characterization of methanogens from the cold seep sediment at Four-Way Closure Ridge.</title>
        <authorList>
            <person name="You Y.-T."/>
            <person name="Chen S.-C."/>
            <person name="Zhang W.-L."/>
            <person name="Lai M.-C."/>
        </authorList>
    </citation>
    <scope>NUCLEOTIDE SEQUENCE</scope>
    <source>
        <strain evidence="2">FWC-SCC3</strain>
    </source>
</reference>
<proteinExistence type="predicted"/>
<evidence type="ECO:0000256" key="1">
    <source>
        <dbReference type="SAM" id="Phobius"/>
    </source>
</evidence>
<evidence type="ECO:0000313" key="3">
    <source>
        <dbReference type="Proteomes" id="UP001168423"/>
    </source>
</evidence>
<feature type="transmembrane region" description="Helical" evidence="1">
    <location>
        <begin position="21"/>
        <end position="42"/>
    </location>
</feature>
<name>A0ABT8M573_9EURY</name>
<sequence length="159" mass="16720">MNDENRLKQLCSDAPGWVTAILPLVSAAAGGLVLWATWFFYGGLYLSGFTWYNWIQPALMVIGGLLALAAVPLLATRRPAGWDLLWTAIAMIPIILALRLVIVVILAVGHVCSAVLDGSLVDRLGSISPASIAVTVVILAVIGIASLLGKAEETPEDGS</sequence>
<keyword evidence="3" id="KW-1185">Reference proteome</keyword>
<dbReference type="EMBL" id="VCYI01000019">
    <property type="protein sequence ID" value="MDN7013747.1"/>
    <property type="molecule type" value="Genomic_DNA"/>
</dbReference>
<evidence type="ECO:0000313" key="2">
    <source>
        <dbReference type="EMBL" id="MDN7013747.1"/>
    </source>
</evidence>
<feature type="transmembrane region" description="Helical" evidence="1">
    <location>
        <begin position="84"/>
        <end position="107"/>
    </location>
</feature>
<accession>A0ABT8M573</accession>